<gene>
    <name evidence="7" type="ORF">HAZT_HAZT003092</name>
</gene>
<dbReference type="AlphaFoldDB" id="A0A6A0GWR6"/>
<dbReference type="PANTHER" id="PTHR11814">
    <property type="entry name" value="SULFATE TRANSPORTER"/>
    <property type="match status" value="1"/>
</dbReference>
<accession>A0A6A0GWR6</accession>
<dbReference type="GO" id="GO:0016020">
    <property type="term" value="C:membrane"/>
    <property type="evidence" value="ECO:0007669"/>
    <property type="project" value="UniProtKB-SubCell"/>
</dbReference>
<feature type="domain" description="SLC26A/SulP transporter" evidence="6">
    <location>
        <begin position="3"/>
        <end position="69"/>
    </location>
</feature>
<organism evidence="7">
    <name type="scientific">Hyalella azteca</name>
    <name type="common">Amphipod</name>
    <dbReference type="NCBI Taxonomy" id="294128"/>
    <lineage>
        <taxon>Eukaryota</taxon>
        <taxon>Metazoa</taxon>
        <taxon>Ecdysozoa</taxon>
        <taxon>Arthropoda</taxon>
        <taxon>Crustacea</taxon>
        <taxon>Multicrustacea</taxon>
        <taxon>Malacostraca</taxon>
        <taxon>Eumalacostraca</taxon>
        <taxon>Peracarida</taxon>
        <taxon>Amphipoda</taxon>
        <taxon>Senticaudata</taxon>
        <taxon>Talitrida</taxon>
        <taxon>Talitroidea</taxon>
        <taxon>Hyalellidae</taxon>
        <taxon>Hyalella</taxon>
    </lineage>
</organism>
<proteinExistence type="predicted"/>
<reference evidence="7" key="1">
    <citation type="submission" date="2014-08" db="EMBL/GenBank/DDBJ databases">
        <authorList>
            <person name="Murali S."/>
            <person name="Richards S."/>
            <person name="Bandaranaike D."/>
            <person name="Bellair M."/>
            <person name="Blankenburg K."/>
            <person name="Chao H."/>
            <person name="Dinh H."/>
            <person name="Doddapaneni H."/>
            <person name="Dugan-Rocha S."/>
            <person name="Elkadiri S."/>
            <person name="Gnanaolivu R."/>
            <person name="Hughes D."/>
            <person name="Lee S."/>
            <person name="Li M."/>
            <person name="Ming W."/>
            <person name="Munidasa M."/>
            <person name="Muniz J."/>
            <person name="Nguyen L."/>
            <person name="Osuji N."/>
            <person name="Pu L.-L."/>
            <person name="Puazo M."/>
            <person name="Skinner E."/>
            <person name="Qu C."/>
            <person name="Quiroz J."/>
            <person name="Raj R."/>
            <person name="Weissenberger G."/>
            <person name="Xin Y."/>
            <person name="Zou X."/>
            <person name="Han Y."/>
            <person name="Worley K."/>
            <person name="Muzny D."/>
            <person name="Gibbs R."/>
        </authorList>
    </citation>
    <scope>NUCLEOTIDE SEQUENCE</scope>
    <source>
        <strain evidence="7">HAZT.00-mixed</strain>
        <tissue evidence="7">Whole organism</tissue>
    </source>
</reference>
<evidence type="ECO:0000259" key="6">
    <source>
        <dbReference type="Pfam" id="PF00916"/>
    </source>
</evidence>
<dbReference type="EMBL" id="JQDR03012949">
    <property type="protein sequence ID" value="KAA0190364.1"/>
    <property type="molecule type" value="Genomic_DNA"/>
</dbReference>
<reference evidence="7" key="2">
    <citation type="journal article" date="2018" name="Environ. Sci. Technol.">
        <title>The Toxicogenome of Hyalella azteca: A Model for Sediment Ecotoxicology and Evolutionary Toxicology.</title>
        <authorList>
            <person name="Poynton H.C."/>
            <person name="Hasenbein S."/>
            <person name="Benoit J.B."/>
            <person name="Sepulveda M.S."/>
            <person name="Poelchau M.F."/>
            <person name="Hughes D.S.T."/>
            <person name="Murali S.C."/>
            <person name="Chen S."/>
            <person name="Glastad K.M."/>
            <person name="Goodisman M.A.D."/>
            <person name="Werren J.H."/>
            <person name="Vineis J.H."/>
            <person name="Bowen J.L."/>
            <person name="Friedrich M."/>
            <person name="Jones J."/>
            <person name="Robertson H.M."/>
            <person name="Feyereisen R."/>
            <person name="Mechler-Hickson A."/>
            <person name="Mathers N."/>
            <person name="Lee C.E."/>
            <person name="Colbourne J.K."/>
            <person name="Biales A."/>
            <person name="Johnston J.S."/>
            <person name="Wellborn G.A."/>
            <person name="Rosendale A.J."/>
            <person name="Cridge A.G."/>
            <person name="Munoz-Torres M.C."/>
            <person name="Bain P.A."/>
            <person name="Manny A.R."/>
            <person name="Major K.M."/>
            <person name="Lambert F.N."/>
            <person name="Vulpe C.D."/>
            <person name="Tuck P."/>
            <person name="Blalock B.J."/>
            <person name="Lin Y.Y."/>
            <person name="Smith M.E."/>
            <person name="Ochoa-Acuna H."/>
            <person name="Chen M.M."/>
            <person name="Childers C.P."/>
            <person name="Qu J."/>
            <person name="Dugan S."/>
            <person name="Lee S.L."/>
            <person name="Chao H."/>
            <person name="Dinh H."/>
            <person name="Han Y."/>
            <person name="Doddapaneni H."/>
            <person name="Worley K.C."/>
            <person name="Muzny D.M."/>
            <person name="Gibbs R.A."/>
            <person name="Richards S."/>
        </authorList>
    </citation>
    <scope>NUCLEOTIDE SEQUENCE</scope>
    <source>
        <strain evidence="7">HAZT.00-mixed</strain>
        <tissue evidence="7">Whole organism</tissue>
    </source>
</reference>
<feature type="transmembrane region" description="Helical" evidence="5">
    <location>
        <begin position="63"/>
        <end position="95"/>
    </location>
</feature>
<dbReference type="InterPro" id="IPR001902">
    <property type="entry name" value="SLC26A/SulP_fam"/>
</dbReference>
<keyword evidence="4 5" id="KW-0472">Membrane</keyword>
<dbReference type="Pfam" id="PF00916">
    <property type="entry name" value="Sulfate_transp"/>
    <property type="match status" value="1"/>
</dbReference>
<keyword evidence="3 5" id="KW-1133">Transmembrane helix</keyword>
<dbReference type="InterPro" id="IPR011547">
    <property type="entry name" value="SLC26A/SulP_dom"/>
</dbReference>
<reference evidence="7" key="3">
    <citation type="submission" date="2019-06" db="EMBL/GenBank/DDBJ databases">
        <authorList>
            <person name="Poynton C."/>
            <person name="Hasenbein S."/>
            <person name="Benoit J.B."/>
            <person name="Sepulveda M.S."/>
            <person name="Poelchau M.F."/>
            <person name="Murali S.C."/>
            <person name="Chen S."/>
            <person name="Glastad K.M."/>
            <person name="Werren J.H."/>
            <person name="Vineis J.H."/>
            <person name="Bowen J.L."/>
            <person name="Friedrich M."/>
            <person name="Jones J."/>
            <person name="Robertson H.M."/>
            <person name="Feyereisen R."/>
            <person name="Mechler-Hickson A."/>
            <person name="Mathers N."/>
            <person name="Lee C.E."/>
            <person name="Colbourne J.K."/>
            <person name="Biales A."/>
            <person name="Johnston J.S."/>
            <person name="Wellborn G.A."/>
            <person name="Rosendale A.J."/>
            <person name="Cridge A.G."/>
            <person name="Munoz-Torres M.C."/>
            <person name="Bain P.A."/>
            <person name="Manny A.R."/>
            <person name="Major K.M."/>
            <person name="Lambert F.N."/>
            <person name="Vulpe C.D."/>
            <person name="Tuck P."/>
            <person name="Blalock B.J."/>
            <person name="Lin Y.-Y."/>
            <person name="Smith M.E."/>
            <person name="Ochoa-Acuna H."/>
            <person name="Chen M.-J.M."/>
            <person name="Childers C.P."/>
            <person name="Qu J."/>
            <person name="Dugan S."/>
            <person name="Lee S.L."/>
            <person name="Chao H."/>
            <person name="Dinh H."/>
            <person name="Han Y."/>
            <person name="Doddapaneni H."/>
            <person name="Worley K.C."/>
            <person name="Muzny D.M."/>
            <person name="Gibbs R.A."/>
            <person name="Richards S."/>
        </authorList>
    </citation>
    <scope>NUCLEOTIDE SEQUENCE</scope>
    <source>
        <strain evidence="7">HAZT.00-mixed</strain>
        <tissue evidence="7">Whole organism</tissue>
    </source>
</reference>
<dbReference type="Proteomes" id="UP000711488">
    <property type="component" value="Unassembled WGS sequence"/>
</dbReference>
<evidence type="ECO:0000256" key="5">
    <source>
        <dbReference type="SAM" id="Phobius"/>
    </source>
</evidence>
<dbReference type="GO" id="GO:0055085">
    <property type="term" value="P:transmembrane transport"/>
    <property type="evidence" value="ECO:0007669"/>
    <property type="project" value="InterPro"/>
</dbReference>
<protein>
    <recommendedName>
        <fullName evidence="6">SLC26A/SulP transporter domain-containing protein</fullName>
    </recommendedName>
</protein>
<evidence type="ECO:0000313" key="7">
    <source>
        <dbReference type="EMBL" id="KAA0190364.1"/>
    </source>
</evidence>
<feature type="transmembrane region" description="Helical" evidence="5">
    <location>
        <begin position="20"/>
        <end position="43"/>
    </location>
</feature>
<comment type="caution">
    <text evidence="7">The sequence shown here is derived from an EMBL/GenBank/DDBJ whole genome shotgun (WGS) entry which is preliminary data.</text>
</comment>
<evidence type="ECO:0000256" key="2">
    <source>
        <dbReference type="ARBA" id="ARBA00022692"/>
    </source>
</evidence>
<name>A0A6A0GWR6_HYAAZ</name>
<evidence type="ECO:0000256" key="1">
    <source>
        <dbReference type="ARBA" id="ARBA00004141"/>
    </source>
</evidence>
<sequence length="133" mass="14417">MAASITRVLIQESAGGMTQIAGLVSAFAIFWACLGSIIVVAMKDMLVKVFDMIAMWKVSKIDAMLWTVTASAVVLIDVDFGLLIGVLMAIAVLVIRGQHPKITKLGQLPGTDLYLDINTYKKDDFLSVAQRSK</sequence>
<evidence type="ECO:0000256" key="3">
    <source>
        <dbReference type="ARBA" id="ARBA00022989"/>
    </source>
</evidence>
<comment type="subcellular location">
    <subcellularLocation>
        <location evidence="1">Membrane</location>
        <topology evidence="1">Multi-pass membrane protein</topology>
    </subcellularLocation>
</comment>
<evidence type="ECO:0000256" key="4">
    <source>
        <dbReference type="ARBA" id="ARBA00023136"/>
    </source>
</evidence>
<dbReference type="OrthoDB" id="7365796at2759"/>
<keyword evidence="2 5" id="KW-0812">Transmembrane</keyword>